<keyword evidence="2" id="KW-0175">Coiled coil</keyword>
<gene>
    <name evidence="4" type="ORF">BXY80_0472</name>
</gene>
<dbReference type="SUPFAM" id="SSF48452">
    <property type="entry name" value="TPR-like"/>
    <property type="match status" value="1"/>
</dbReference>
<reference evidence="4 5" key="1">
    <citation type="submission" date="2018-09" db="EMBL/GenBank/DDBJ databases">
        <title>Genomic Encyclopedia of Archaeal and Bacterial Type Strains, Phase II (KMG-II): from individual species to whole genera.</title>
        <authorList>
            <person name="Goeker M."/>
        </authorList>
    </citation>
    <scope>NUCLEOTIDE SEQUENCE [LARGE SCALE GENOMIC DNA]</scope>
    <source>
        <strain evidence="4 5">DSM 26283</strain>
    </source>
</reference>
<comment type="caution">
    <text evidence="4">The sequence shown here is derived from an EMBL/GenBank/DDBJ whole genome shotgun (WGS) entry which is preliminary data.</text>
</comment>
<dbReference type="InterPro" id="IPR011990">
    <property type="entry name" value="TPR-like_helical_dom_sf"/>
</dbReference>
<keyword evidence="5" id="KW-1185">Reference proteome</keyword>
<organism evidence="4 5">
    <name type="scientific">Ichthyenterobacterium magnum</name>
    <dbReference type="NCBI Taxonomy" id="1230530"/>
    <lineage>
        <taxon>Bacteria</taxon>
        <taxon>Pseudomonadati</taxon>
        <taxon>Bacteroidota</taxon>
        <taxon>Flavobacteriia</taxon>
        <taxon>Flavobacteriales</taxon>
        <taxon>Flavobacteriaceae</taxon>
        <taxon>Ichthyenterobacterium</taxon>
    </lineage>
</organism>
<dbReference type="EMBL" id="RAQJ01000001">
    <property type="protein sequence ID" value="RKE98388.1"/>
    <property type="molecule type" value="Genomic_DNA"/>
</dbReference>
<dbReference type="PROSITE" id="PS50005">
    <property type="entry name" value="TPR"/>
    <property type="match status" value="1"/>
</dbReference>
<dbReference type="InterPro" id="IPR019734">
    <property type="entry name" value="TPR_rpt"/>
</dbReference>
<evidence type="ECO:0000313" key="5">
    <source>
        <dbReference type="Proteomes" id="UP000284892"/>
    </source>
</evidence>
<evidence type="ECO:0000313" key="4">
    <source>
        <dbReference type="EMBL" id="RKE98388.1"/>
    </source>
</evidence>
<protein>
    <submittedName>
        <fullName evidence="4">Uncharacterized protein</fullName>
    </submittedName>
</protein>
<dbReference type="Pfam" id="PF13181">
    <property type="entry name" value="TPR_8"/>
    <property type="match status" value="1"/>
</dbReference>
<evidence type="ECO:0000256" key="1">
    <source>
        <dbReference type="PROSITE-ProRule" id="PRU00339"/>
    </source>
</evidence>
<evidence type="ECO:0000256" key="2">
    <source>
        <dbReference type="SAM" id="Coils"/>
    </source>
</evidence>
<dbReference type="Gene3D" id="1.25.40.10">
    <property type="entry name" value="Tetratricopeptide repeat domain"/>
    <property type="match status" value="1"/>
</dbReference>
<keyword evidence="3" id="KW-0732">Signal</keyword>
<feature type="chain" id="PRO_5019024823" evidence="3">
    <location>
        <begin position="22"/>
        <end position="460"/>
    </location>
</feature>
<feature type="signal peptide" evidence="3">
    <location>
        <begin position="1"/>
        <end position="21"/>
    </location>
</feature>
<keyword evidence="1" id="KW-0802">TPR repeat</keyword>
<feature type="repeat" description="TPR" evidence="1">
    <location>
        <begin position="335"/>
        <end position="368"/>
    </location>
</feature>
<dbReference type="AlphaFoldDB" id="A0A420DVX9"/>
<dbReference type="OrthoDB" id="1522899at2"/>
<feature type="coiled-coil region" evidence="2">
    <location>
        <begin position="183"/>
        <end position="223"/>
    </location>
</feature>
<accession>A0A420DVX9</accession>
<dbReference type="Proteomes" id="UP000284892">
    <property type="component" value="Unassembled WGS sequence"/>
</dbReference>
<dbReference type="SMART" id="SM00028">
    <property type="entry name" value="TPR"/>
    <property type="match status" value="2"/>
</dbReference>
<dbReference type="RefSeq" id="WP_120199605.1">
    <property type="nucleotide sequence ID" value="NZ_RAQJ01000001.1"/>
</dbReference>
<proteinExistence type="predicted"/>
<name>A0A420DVX9_9FLAO</name>
<sequence>MKTRITLILAALFFVTNISFAQQDEECMNNLTIFTDAVKSKKYDDAYEPWMAVRKKCPKFNYAIYAYGEKILKHKIKNSNGAEKVDFINDLMNVWDEGTQYFSSKYKLGEVLSDKGLLMYDNQKELGLTDKQVYEAFHKAYTDDLKNFTSAKGLYVYFTKVVDMFKAGQAPIQDVFNKYDDVSDKLEDETKNFTQKLNKLVAKEDAEQTLTKKEVKYKKYYQDNLVAYDKISGSIDTYLGQLANCENLIPLYKKDFPTYKNDAVWLKRAVSRMYNKECTDDPLYIELVKAYDATAPSADTKYFVATILFKQGKDKEAGDYLKQSYELESDTFKKARLAERIGNSFKSKGSYGQARIYYNNALKLNPSNGRPHIKIAEMYAKSANNCGSTTFNKRAVYWLAAQEARKAGRVDASLKSTSSKAAAAYEGRAPSKSEIFTAGNAGQTIKIGCWIQRSVKVPNI</sequence>
<evidence type="ECO:0000256" key="3">
    <source>
        <dbReference type="SAM" id="SignalP"/>
    </source>
</evidence>